<sequence length="342" mass="35841">MTRTGLVLGAGGLLGSAWTTATLVALQDVLDRPLGELDLIVGTSAGSVLGAALRCGQTVDELLAHQQGTDPDELAPDLDGVVDLPDIRRIERETGNGLPPVPWPWIGSPALLASAVRNGRSLNPVVVASALMPLGRARLSSLVDMVTAMQTRVGVTEDGWIPGNPLWIAAVDYDSGRRVVFGRAGGPPATVGEAVLASCSIPGWFAPQTINGRRYVDGGIASTTSLRLLARPGAPELDEVIVLAPMASYEYDRPADPLAQLERKLRRLLTRWLDAEIEAVRAAGVRVRVLTPGPADLAAMGGNLMNPRRRERVLDTALATAPRAVATALGSSADDALQEGAA</sequence>
<dbReference type="Pfam" id="PF01734">
    <property type="entry name" value="Patatin"/>
    <property type="match status" value="1"/>
</dbReference>
<name>A0A1M6W0L0_PSETH</name>
<dbReference type="Proteomes" id="UP000184363">
    <property type="component" value="Unassembled WGS sequence"/>
</dbReference>
<keyword evidence="1 2" id="KW-0443">Lipid metabolism</keyword>
<evidence type="ECO:0000313" key="4">
    <source>
        <dbReference type="EMBL" id="SHK87217.1"/>
    </source>
</evidence>
<dbReference type="RefSeq" id="WP_073458243.1">
    <property type="nucleotide sequence ID" value="NZ_CALGVN010000058.1"/>
</dbReference>
<feature type="active site" description="Proton acceptor" evidence="2">
    <location>
        <position position="217"/>
    </location>
</feature>
<dbReference type="Gene3D" id="3.40.1090.10">
    <property type="entry name" value="Cytosolic phospholipase A2 catalytic domain"/>
    <property type="match status" value="2"/>
</dbReference>
<dbReference type="PROSITE" id="PS51635">
    <property type="entry name" value="PNPLA"/>
    <property type="match status" value="1"/>
</dbReference>
<comment type="caution">
    <text evidence="2">Lacks conserved residue(s) required for the propagation of feature annotation.</text>
</comment>
<dbReference type="OrthoDB" id="2339873at2"/>
<dbReference type="GO" id="GO:0016787">
    <property type="term" value="F:hydrolase activity"/>
    <property type="evidence" value="ECO:0007669"/>
    <property type="project" value="UniProtKB-UniRule"/>
</dbReference>
<reference evidence="4 5" key="1">
    <citation type="submission" date="2016-11" db="EMBL/GenBank/DDBJ databases">
        <authorList>
            <person name="Jaros S."/>
            <person name="Januszkiewicz K."/>
            <person name="Wedrychowicz H."/>
        </authorList>
    </citation>
    <scope>NUCLEOTIDE SEQUENCE [LARGE SCALE GENOMIC DNA]</scope>
    <source>
        <strain evidence="4 5">DSM 43832</strain>
    </source>
</reference>
<keyword evidence="2" id="KW-0442">Lipid degradation</keyword>
<keyword evidence="2" id="KW-0378">Hydrolase</keyword>
<dbReference type="STRING" id="1848.SAMN05443637_113161"/>
<keyword evidence="5" id="KW-1185">Reference proteome</keyword>
<evidence type="ECO:0000313" key="5">
    <source>
        <dbReference type="Proteomes" id="UP000184363"/>
    </source>
</evidence>
<dbReference type="AlphaFoldDB" id="A0A1M6W0L0"/>
<dbReference type="InterPro" id="IPR002641">
    <property type="entry name" value="PNPLA_dom"/>
</dbReference>
<proteinExistence type="predicted"/>
<feature type="active site" description="Nucleophile" evidence="2">
    <location>
        <position position="44"/>
    </location>
</feature>
<dbReference type="EMBL" id="FRAP01000013">
    <property type="protein sequence ID" value="SHK87217.1"/>
    <property type="molecule type" value="Genomic_DNA"/>
</dbReference>
<evidence type="ECO:0000256" key="2">
    <source>
        <dbReference type="PROSITE-ProRule" id="PRU01161"/>
    </source>
</evidence>
<feature type="short sequence motif" description="GXSXG" evidence="2">
    <location>
        <begin position="42"/>
        <end position="46"/>
    </location>
</feature>
<protein>
    <submittedName>
        <fullName evidence="4">NTE family protein</fullName>
    </submittedName>
</protein>
<gene>
    <name evidence="4" type="ORF">SAMN05443637_113161</name>
</gene>
<accession>A0A1M6W0L0</accession>
<feature type="short sequence motif" description="DGA/G" evidence="2">
    <location>
        <begin position="217"/>
        <end position="219"/>
    </location>
</feature>
<dbReference type="GO" id="GO:0016042">
    <property type="term" value="P:lipid catabolic process"/>
    <property type="evidence" value="ECO:0007669"/>
    <property type="project" value="UniProtKB-UniRule"/>
</dbReference>
<dbReference type="SUPFAM" id="SSF52151">
    <property type="entry name" value="FabD/lysophospholipase-like"/>
    <property type="match status" value="1"/>
</dbReference>
<feature type="domain" description="PNPLA" evidence="3">
    <location>
        <begin position="6"/>
        <end position="230"/>
    </location>
</feature>
<evidence type="ECO:0000256" key="1">
    <source>
        <dbReference type="ARBA" id="ARBA00023098"/>
    </source>
</evidence>
<evidence type="ECO:0000259" key="3">
    <source>
        <dbReference type="PROSITE" id="PS51635"/>
    </source>
</evidence>
<dbReference type="InterPro" id="IPR016035">
    <property type="entry name" value="Acyl_Trfase/lysoPLipase"/>
</dbReference>
<organism evidence="4 5">
    <name type="scientific">Pseudonocardia thermophila</name>
    <dbReference type="NCBI Taxonomy" id="1848"/>
    <lineage>
        <taxon>Bacteria</taxon>
        <taxon>Bacillati</taxon>
        <taxon>Actinomycetota</taxon>
        <taxon>Actinomycetes</taxon>
        <taxon>Pseudonocardiales</taxon>
        <taxon>Pseudonocardiaceae</taxon>
        <taxon>Pseudonocardia</taxon>
    </lineage>
</organism>